<evidence type="ECO:0000256" key="6">
    <source>
        <dbReference type="ARBA" id="ARBA00022840"/>
    </source>
</evidence>
<evidence type="ECO:0000256" key="9">
    <source>
        <dbReference type="ARBA" id="ARBA00023069"/>
    </source>
</evidence>
<keyword evidence="10" id="KW-0505">Motor protein</keyword>
<evidence type="ECO:0000256" key="5">
    <source>
        <dbReference type="ARBA" id="ARBA00022741"/>
    </source>
</evidence>
<evidence type="ECO:0000256" key="11">
    <source>
        <dbReference type="ARBA" id="ARBA00023212"/>
    </source>
</evidence>
<feature type="domain" description="Dynein heavy chain coiled coil stalk" evidence="14">
    <location>
        <begin position="100"/>
        <end position="218"/>
    </location>
</feature>
<dbReference type="GO" id="GO:0045505">
    <property type="term" value="F:dynein intermediate chain binding"/>
    <property type="evidence" value="ECO:0007669"/>
    <property type="project" value="InterPro"/>
</dbReference>
<evidence type="ECO:0000259" key="14">
    <source>
        <dbReference type="Pfam" id="PF12777"/>
    </source>
</evidence>
<evidence type="ECO:0000256" key="13">
    <source>
        <dbReference type="SAM" id="Coils"/>
    </source>
</evidence>
<dbReference type="Proteomes" id="UP000314294">
    <property type="component" value="Unassembled WGS sequence"/>
</dbReference>
<dbReference type="FunFam" id="1.10.8.1220:FF:000001">
    <property type="entry name" value="Dynein axonemal heavy chain 5"/>
    <property type="match status" value="1"/>
</dbReference>
<comment type="similarity">
    <text evidence="2">Belongs to the dynein heavy chain family.</text>
</comment>
<dbReference type="EMBL" id="SRLO01002182">
    <property type="protein sequence ID" value="TNN33609.1"/>
    <property type="molecule type" value="Genomic_DNA"/>
</dbReference>
<dbReference type="FunFam" id="3.40.50.300:FF:001145">
    <property type="entry name" value="Putative dynein heavy chain"/>
    <property type="match status" value="1"/>
</dbReference>
<proteinExistence type="inferred from homology"/>
<accession>A0A4Z2EXQ1</accession>
<evidence type="ECO:0000259" key="15">
    <source>
        <dbReference type="Pfam" id="PF12781"/>
    </source>
</evidence>
<dbReference type="Gene3D" id="1.10.8.1220">
    <property type="match status" value="1"/>
</dbReference>
<comment type="caution">
    <text evidence="16">The sequence shown here is derived from an EMBL/GenBank/DDBJ whole genome shotgun (WGS) entry which is preliminary data.</text>
</comment>
<gene>
    <name evidence="16" type="primary">Dnah1_3</name>
    <name evidence="16" type="ORF">EYF80_056228</name>
</gene>
<dbReference type="Pfam" id="PF12781">
    <property type="entry name" value="AAA_9"/>
    <property type="match status" value="1"/>
</dbReference>
<protein>
    <submittedName>
        <fullName evidence="16">Dynein heavy chain 1, axonemal</fullName>
    </submittedName>
</protein>
<dbReference type="GO" id="GO:0005874">
    <property type="term" value="C:microtubule"/>
    <property type="evidence" value="ECO:0007669"/>
    <property type="project" value="UniProtKB-KW"/>
</dbReference>
<evidence type="ECO:0000256" key="7">
    <source>
        <dbReference type="ARBA" id="ARBA00023017"/>
    </source>
</evidence>
<keyword evidence="12" id="KW-0966">Cell projection</keyword>
<comment type="subcellular location">
    <subcellularLocation>
        <location evidence="1">Cytoplasm</location>
        <location evidence="1">Cytoskeleton</location>
        <location evidence="1">Cilium axoneme</location>
    </subcellularLocation>
</comment>
<evidence type="ECO:0000313" key="17">
    <source>
        <dbReference type="Proteomes" id="UP000314294"/>
    </source>
</evidence>
<dbReference type="AlphaFoldDB" id="A0A4Z2EXQ1"/>
<sequence length="633" mass="71811">MQRPPKGVNLVMEAVCIMHGIKPKRVPGEKPGTKINDYWEAGKALLQDPGKFLESLFKYDKENIPDSVIHLVQPYIDNEEFQPASIAKVSKACTSICQWQALKEAQEDLAVTQGVLDAAKEQLATVEAGVAALQAKYRACLAKKDELDNTYQLCEARLVRADKLIGGLADEKVRWKETVQHLEYMVHNVAGDVLLSAGCVAYLGPFTGEYRAAMAEEMLRCLKELGVPHTEEPNMIATLGDPVKIRSWQDNLSVENGVIAQYSLRWALFIDPQGQANKWIKKMEQDNRLEVMKLSDRDFLRNLENAIKFGYPCLLENIGEELDPALEPVLLQQTFKHQGSTMLKFGDSVIFYHEDFKMYITTKLPNPHYSPEVSTKVTLINFTLSPSGLEDQLLGQVVAVECPHLEEAKNQLIVSNAKMKQELKGIEDEILFRLSSTEGKPVDNEELIQAKVMVAEKTEKDIDALRLQYVPVAVRTQILFFCVSDLSNVDPMYQYSLEWFLRIFMAGIANSEKGDSVEERIANINEFFTFSLYSNVCRSLFEKNKLMFAFLLSARIMMNDNRIDMTDWRFLLSGGMPVRETPNPAVSWLSERAWQDLLGLSALDHFNQLAESFTQHLQGFKRIFDSNQPHRHA</sequence>
<feature type="coiled-coil region" evidence="13">
    <location>
        <begin position="102"/>
        <end position="136"/>
    </location>
</feature>
<dbReference type="Gene3D" id="6.10.140.1060">
    <property type="match status" value="1"/>
</dbReference>
<evidence type="ECO:0000256" key="1">
    <source>
        <dbReference type="ARBA" id="ARBA00004430"/>
    </source>
</evidence>
<evidence type="ECO:0000256" key="10">
    <source>
        <dbReference type="ARBA" id="ARBA00023175"/>
    </source>
</evidence>
<dbReference type="InterPro" id="IPR035706">
    <property type="entry name" value="AAA_9"/>
</dbReference>
<dbReference type="OrthoDB" id="447173at2759"/>
<dbReference type="Gene3D" id="3.40.50.300">
    <property type="entry name" value="P-loop containing nucleotide triphosphate hydrolases"/>
    <property type="match status" value="1"/>
</dbReference>
<dbReference type="InterPro" id="IPR027417">
    <property type="entry name" value="P-loop_NTPase"/>
</dbReference>
<evidence type="ECO:0000256" key="3">
    <source>
        <dbReference type="ARBA" id="ARBA00022490"/>
    </source>
</evidence>
<dbReference type="PANTHER" id="PTHR22878:SF73">
    <property type="entry name" value="DYNEIN AXONEMAL HEAVY CHAIN 1"/>
    <property type="match status" value="1"/>
</dbReference>
<dbReference type="GO" id="GO:0030286">
    <property type="term" value="C:dynein complex"/>
    <property type="evidence" value="ECO:0007669"/>
    <property type="project" value="UniProtKB-KW"/>
</dbReference>
<keyword evidence="9" id="KW-0969">Cilium</keyword>
<dbReference type="PANTHER" id="PTHR22878">
    <property type="entry name" value="DYNEIN HEAVY CHAIN 6, AXONEMAL-LIKE-RELATED"/>
    <property type="match status" value="1"/>
</dbReference>
<dbReference type="Pfam" id="PF12777">
    <property type="entry name" value="MT"/>
    <property type="match status" value="2"/>
</dbReference>
<keyword evidence="11" id="KW-0206">Cytoskeleton</keyword>
<name>A0A4Z2EXQ1_9TELE</name>
<evidence type="ECO:0000313" key="16">
    <source>
        <dbReference type="EMBL" id="TNN33609.1"/>
    </source>
</evidence>
<keyword evidence="6" id="KW-0067">ATP-binding</keyword>
<dbReference type="GO" id="GO:0005930">
    <property type="term" value="C:axoneme"/>
    <property type="evidence" value="ECO:0007669"/>
    <property type="project" value="UniProtKB-SubCell"/>
</dbReference>
<dbReference type="GO" id="GO:0005524">
    <property type="term" value="F:ATP binding"/>
    <property type="evidence" value="ECO:0007669"/>
    <property type="project" value="UniProtKB-KW"/>
</dbReference>
<reference evidence="16 17" key="1">
    <citation type="submission" date="2019-03" db="EMBL/GenBank/DDBJ databases">
        <title>First draft genome of Liparis tanakae, snailfish: a comprehensive survey of snailfish specific genes.</title>
        <authorList>
            <person name="Kim W."/>
            <person name="Song I."/>
            <person name="Jeong J.-H."/>
            <person name="Kim D."/>
            <person name="Kim S."/>
            <person name="Ryu S."/>
            <person name="Song J.Y."/>
            <person name="Lee S.K."/>
        </authorList>
    </citation>
    <scope>NUCLEOTIDE SEQUENCE [LARGE SCALE GENOMIC DNA]</scope>
    <source>
        <tissue evidence="16">Muscle</tissue>
    </source>
</reference>
<keyword evidence="4" id="KW-0493">Microtubule</keyword>
<dbReference type="InterPro" id="IPR024743">
    <property type="entry name" value="Dynein_HC_stalk"/>
</dbReference>
<organism evidence="16 17">
    <name type="scientific">Liparis tanakae</name>
    <name type="common">Tanaka's snailfish</name>
    <dbReference type="NCBI Taxonomy" id="230148"/>
    <lineage>
        <taxon>Eukaryota</taxon>
        <taxon>Metazoa</taxon>
        <taxon>Chordata</taxon>
        <taxon>Craniata</taxon>
        <taxon>Vertebrata</taxon>
        <taxon>Euteleostomi</taxon>
        <taxon>Actinopterygii</taxon>
        <taxon>Neopterygii</taxon>
        <taxon>Teleostei</taxon>
        <taxon>Neoteleostei</taxon>
        <taxon>Acanthomorphata</taxon>
        <taxon>Eupercaria</taxon>
        <taxon>Perciformes</taxon>
        <taxon>Cottioidei</taxon>
        <taxon>Cottales</taxon>
        <taxon>Liparidae</taxon>
        <taxon>Liparis</taxon>
    </lineage>
</organism>
<evidence type="ECO:0000256" key="2">
    <source>
        <dbReference type="ARBA" id="ARBA00008887"/>
    </source>
</evidence>
<dbReference type="GO" id="GO:0007018">
    <property type="term" value="P:microtubule-based movement"/>
    <property type="evidence" value="ECO:0007669"/>
    <property type="project" value="InterPro"/>
</dbReference>
<keyword evidence="3" id="KW-0963">Cytoplasm</keyword>
<feature type="domain" description="Dynein heavy chain coiled coil stalk" evidence="14">
    <location>
        <begin position="4"/>
        <end position="99"/>
    </location>
</feature>
<keyword evidence="8 13" id="KW-0175">Coiled coil</keyword>
<dbReference type="GO" id="GO:0051959">
    <property type="term" value="F:dynein light intermediate chain binding"/>
    <property type="evidence" value="ECO:0007669"/>
    <property type="project" value="InterPro"/>
</dbReference>
<evidence type="ECO:0000256" key="12">
    <source>
        <dbReference type="ARBA" id="ARBA00023273"/>
    </source>
</evidence>
<dbReference type="InterPro" id="IPR026983">
    <property type="entry name" value="DHC"/>
</dbReference>
<dbReference type="Gene3D" id="1.20.920.20">
    <property type="match status" value="1"/>
</dbReference>
<evidence type="ECO:0000256" key="4">
    <source>
        <dbReference type="ARBA" id="ARBA00022701"/>
    </source>
</evidence>
<keyword evidence="7" id="KW-0243">Dynein</keyword>
<keyword evidence="17" id="KW-1185">Reference proteome</keyword>
<keyword evidence="5" id="KW-0547">Nucleotide-binding</keyword>
<evidence type="ECO:0000256" key="8">
    <source>
        <dbReference type="ARBA" id="ARBA00023054"/>
    </source>
</evidence>
<feature type="domain" description="Dynein heavy chain ATP-binding dynein motor region" evidence="15">
    <location>
        <begin position="249"/>
        <end position="449"/>
    </location>
</feature>